<dbReference type="InterPro" id="IPR019931">
    <property type="entry name" value="LPXTG_anchor"/>
</dbReference>
<sequence length="136" mass="14413">MIAANSNKEYIAGEQTVGSPIKLKSGTNGVFEIKGLVFAKDTNVDGASVKYQLKETKAPEGYVKPSEVVTFNVTKDSYNKSAQEVNIADATPDTINNNKRPSIPNTGGIGTAIFVAIGAAVMAFAAKGMKRRTKDN</sequence>
<dbReference type="Proteomes" id="UP001164948">
    <property type="component" value="Chromosome"/>
</dbReference>
<dbReference type="Gene3D" id="2.60.40.10">
    <property type="entry name" value="Immunoglobulins"/>
    <property type="match status" value="1"/>
</dbReference>
<dbReference type="InterPro" id="IPR013783">
    <property type="entry name" value="Ig-like_fold"/>
</dbReference>
<evidence type="ECO:0000256" key="1">
    <source>
        <dbReference type="ARBA" id="ARBA00022512"/>
    </source>
</evidence>
<evidence type="ECO:0000256" key="3">
    <source>
        <dbReference type="ARBA" id="ARBA00022729"/>
    </source>
</evidence>
<proteinExistence type="predicted"/>
<dbReference type="EMBL" id="CP095081">
    <property type="protein sequence ID" value="WAI93272.1"/>
    <property type="molecule type" value="Genomic_DNA"/>
</dbReference>
<organism evidence="8 9">
    <name type="scientific">Streptococcus dysgalactiae</name>
    <dbReference type="NCBI Taxonomy" id="1334"/>
    <lineage>
        <taxon>Bacteria</taxon>
        <taxon>Bacillati</taxon>
        <taxon>Bacillota</taxon>
        <taxon>Bacilli</taxon>
        <taxon>Lactobacillales</taxon>
        <taxon>Streptococcaceae</taxon>
        <taxon>Streptococcus</taxon>
    </lineage>
</organism>
<dbReference type="InterPro" id="IPR041033">
    <property type="entry name" value="SpaA_PFL_dom_1"/>
</dbReference>
<keyword evidence="5" id="KW-1133">Transmembrane helix</keyword>
<dbReference type="AlphaFoldDB" id="A0AAE9UMD3"/>
<dbReference type="NCBIfam" id="TIGR01167">
    <property type="entry name" value="LPXTG_anchor"/>
    <property type="match status" value="1"/>
</dbReference>
<name>A0AAE9UMD3_STRDY</name>
<keyword evidence="2" id="KW-0964">Secreted</keyword>
<evidence type="ECO:0000256" key="4">
    <source>
        <dbReference type="ARBA" id="ARBA00023088"/>
    </source>
</evidence>
<keyword evidence="1" id="KW-0134">Cell wall</keyword>
<dbReference type="Pfam" id="PF17802">
    <property type="entry name" value="SpaA"/>
    <property type="match status" value="1"/>
</dbReference>
<accession>A0AAE9UMD3</accession>
<keyword evidence="4" id="KW-0572">Peptidoglycan-anchor</keyword>
<evidence type="ECO:0000313" key="8">
    <source>
        <dbReference type="EMBL" id="WAI93272.1"/>
    </source>
</evidence>
<protein>
    <submittedName>
        <fullName evidence="8">LPXTG cell wall anchor domain-containing protein</fullName>
    </submittedName>
</protein>
<keyword evidence="5" id="KW-0812">Transmembrane</keyword>
<evidence type="ECO:0000256" key="2">
    <source>
        <dbReference type="ARBA" id="ARBA00022525"/>
    </source>
</evidence>
<evidence type="ECO:0000259" key="6">
    <source>
        <dbReference type="Pfam" id="PF00746"/>
    </source>
</evidence>
<reference evidence="8" key="1">
    <citation type="submission" date="2022-03" db="EMBL/GenBank/DDBJ databases">
        <title>Characterization and genomic analysis of a Streptococcus dysgalactiae associated with cultured channel catfish mortalities in China.</title>
        <authorList>
            <person name="Wang J."/>
            <person name="Geng Y."/>
        </authorList>
    </citation>
    <scope>NUCLEOTIDE SEQUENCE</scope>
    <source>
        <strain evidence="8">WJ001</strain>
    </source>
</reference>
<keyword evidence="3" id="KW-0732">Signal</keyword>
<feature type="transmembrane region" description="Helical" evidence="5">
    <location>
        <begin position="107"/>
        <end position="126"/>
    </location>
</feature>
<keyword evidence="5" id="KW-0472">Membrane</keyword>
<dbReference type="Pfam" id="PF00746">
    <property type="entry name" value="Gram_pos_anchor"/>
    <property type="match status" value="1"/>
</dbReference>
<feature type="domain" description="SpaA-like prealbumin fold" evidence="7">
    <location>
        <begin position="23"/>
        <end position="80"/>
    </location>
</feature>
<evidence type="ECO:0000313" key="9">
    <source>
        <dbReference type="Proteomes" id="UP001164948"/>
    </source>
</evidence>
<feature type="domain" description="Gram-positive cocci surface proteins LPxTG" evidence="6">
    <location>
        <begin position="96"/>
        <end position="128"/>
    </location>
</feature>
<evidence type="ECO:0000256" key="5">
    <source>
        <dbReference type="SAM" id="Phobius"/>
    </source>
</evidence>
<evidence type="ECO:0000259" key="7">
    <source>
        <dbReference type="Pfam" id="PF17802"/>
    </source>
</evidence>
<gene>
    <name evidence="8" type="ORF">MP619_01235</name>
</gene>